<dbReference type="InterPro" id="IPR044855">
    <property type="entry name" value="CoA-Trfase_III_dom3_sf"/>
</dbReference>
<gene>
    <name evidence="3" type="ORF">GCM10011354_35940</name>
</gene>
<evidence type="ECO:0000313" key="4">
    <source>
        <dbReference type="Proteomes" id="UP000650511"/>
    </source>
</evidence>
<dbReference type="Pfam" id="PF02515">
    <property type="entry name" value="CoA_transf_3"/>
    <property type="match status" value="1"/>
</dbReference>
<evidence type="ECO:0000256" key="2">
    <source>
        <dbReference type="SAM" id="MobiDB-lite"/>
    </source>
</evidence>
<comment type="caution">
    <text evidence="3">The sequence shown here is derived from an EMBL/GenBank/DDBJ whole genome shotgun (WGS) entry which is preliminary data.</text>
</comment>
<name>A0A8J3AB54_9ACTN</name>
<dbReference type="InterPro" id="IPR023606">
    <property type="entry name" value="CoA-Trfase_III_dom_1_sf"/>
</dbReference>
<dbReference type="EMBL" id="BMHA01000019">
    <property type="protein sequence ID" value="GGI09814.1"/>
    <property type="molecule type" value="Genomic_DNA"/>
</dbReference>
<keyword evidence="4" id="KW-1185">Reference proteome</keyword>
<dbReference type="RefSeq" id="WP_130650680.1">
    <property type="nucleotide sequence ID" value="NZ_BMHA01000019.1"/>
</dbReference>
<dbReference type="Gene3D" id="3.30.1540.10">
    <property type="entry name" value="formyl-coa transferase, domain 3"/>
    <property type="match status" value="1"/>
</dbReference>
<evidence type="ECO:0000256" key="1">
    <source>
        <dbReference type="ARBA" id="ARBA00022679"/>
    </source>
</evidence>
<dbReference type="AlphaFoldDB" id="A0A8J3AB54"/>
<keyword evidence="1 3" id="KW-0808">Transferase</keyword>
<organism evidence="3 4">
    <name type="scientific">Egicoccus halophilus</name>
    <dbReference type="NCBI Taxonomy" id="1670830"/>
    <lineage>
        <taxon>Bacteria</taxon>
        <taxon>Bacillati</taxon>
        <taxon>Actinomycetota</taxon>
        <taxon>Nitriliruptoria</taxon>
        <taxon>Egicoccales</taxon>
        <taxon>Egicoccaceae</taxon>
        <taxon>Egicoccus</taxon>
    </lineage>
</organism>
<dbReference type="SUPFAM" id="SSF89796">
    <property type="entry name" value="CoA-transferase family III (CaiB/BaiF)"/>
    <property type="match status" value="1"/>
</dbReference>
<dbReference type="OrthoDB" id="9797653at2"/>
<accession>A0A8J3AB54</accession>
<proteinExistence type="predicted"/>
<dbReference type="Proteomes" id="UP000650511">
    <property type="component" value="Unassembled WGS sequence"/>
</dbReference>
<dbReference type="PANTHER" id="PTHR48207:SF3">
    <property type="entry name" value="SUCCINATE--HYDROXYMETHYLGLUTARATE COA-TRANSFERASE"/>
    <property type="match status" value="1"/>
</dbReference>
<evidence type="ECO:0000313" key="3">
    <source>
        <dbReference type="EMBL" id="GGI09814.1"/>
    </source>
</evidence>
<dbReference type="InterPro" id="IPR050483">
    <property type="entry name" value="CoA-transferase_III_domain"/>
</dbReference>
<protein>
    <submittedName>
        <fullName evidence="3">CoA transferase</fullName>
    </submittedName>
</protein>
<dbReference type="PANTHER" id="PTHR48207">
    <property type="entry name" value="SUCCINATE--HYDROXYMETHYLGLUTARATE COA-TRANSFERASE"/>
    <property type="match status" value="1"/>
</dbReference>
<feature type="compositionally biased region" description="Basic and acidic residues" evidence="2">
    <location>
        <begin position="377"/>
        <end position="390"/>
    </location>
</feature>
<dbReference type="InterPro" id="IPR003673">
    <property type="entry name" value="CoA-Trfase_fam_III"/>
</dbReference>
<dbReference type="Gene3D" id="3.40.50.10540">
    <property type="entry name" value="Crotonobetainyl-coa:carnitine coa-transferase, domain 1"/>
    <property type="match status" value="1"/>
</dbReference>
<reference evidence="3" key="2">
    <citation type="submission" date="2020-09" db="EMBL/GenBank/DDBJ databases">
        <authorList>
            <person name="Sun Q."/>
            <person name="Zhou Y."/>
        </authorList>
    </citation>
    <scope>NUCLEOTIDE SEQUENCE</scope>
    <source>
        <strain evidence="3">CGMCC 1.14988</strain>
    </source>
</reference>
<feature type="region of interest" description="Disordered" evidence="2">
    <location>
        <begin position="359"/>
        <end position="390"/>
    </location>
</feature>
<dbReference type="GO" id="GO:0008410">
    <property type="term" value="F:CoA-transferase activity"/>
    <property type="evidence" value="ECO:0007669"/>
    <property type="project" value="TreeGrafter"/>
</dbReference>
<reference evidence="3" key="1">
    <citation type="journal article" date="2014" name="Int. J. Syst. Evol. Microbiol.">
        <title>Complete genome sequence of Corynebacterium casei LMG S-19264T (=DSM 44701T), isolated from a smear-ripened cheese.</title>
        <authorList>
            <consortium name="US DOE Joint Genome Institute (JGI-PGF)"/>
            <person name="Walter F."/>
            <person name="Albersmeier A."/>
            <person name="Kalinowski J."/>
            <person name="Ruckert C."/>
        </authorList>
    </citation>
    <scope>NUCLEOTIDE SEQUENCE</scope>
    <source>
        <strain evidence="3">CGMCC 1.14988</strain>
    </source>
</reference>
<sequence length="390" mass="41582">MSAQATGAGPLAGIRVVDLSRALSGPYATLMLADAGAEVVKVERPGAGDDTRGWGPPFVGEDESESAYFLSINRSKQSVTLDLKDADDLARLRTLIADADVLVENFRPGVMDRLGLGSDALEELNDRLVVLSITGFGEGGPDGQRSGFDQIIQGEAGLMGITGPKGGEPTKMGVPITDILSGMFGAYGVVAALHERERTGKGQRVTTSLLAAAVAVHTFQGTRWTLAGEVAEPGGNRHPTIAPYGAFTCADGWVNVAVGSEGLWQRFAPLVGIDVDDERYATNRQRVANWDELEAEINAVLVDDPVGTWMARFNDAGVPAGRIRSMDQVYDWDQLEHLQLIDRVSHPSAGELALPGAPVAWSRSGRRPPEPPPLLGQHDDELLGDRDEGR</sequence>